<proteinExistence type="predicted"/>
<reference evidence="1" key="1">
    <citation type="submission" date="2021-06" db="EMBL/GenBank/DDBJ databases">
        <authorList>
            <person name="Gannon L."/>
            <person name="Redgwell R T."/>
            <person name="Michniewski S."/>
            <person name="Harrison D C."/>
            <person name="Millard A."/>
        </authorList>
    </citation>
    <scope>NUCLEOTIDE SEQUENCE</scope>
</reference>
<protein>
    <submittedName>
        <fullName evidence="1">Uncharacterized protein</fullName>
    </submittedName>
</protein>
<evidence type="ECO:0000313" key="1">
    <source>
        <dbReference type="EMBL" id="CAG7580872.1"/>
    </source>
</evidence>
<sequence length="157" mass="18297">MIRKFKEFKKVYENEQEVTSSELYGNLQKKGTPSGIHLDGPFGRVTFLERDVKDDMIVANFKNETINEFFDYTIGGKFELNYEPLVAYLSALAESSMDKELYNVLWYMLKKRMISYANGGLKIGLNRRELTTEEKNKYLKIADSINLEESDMDFLDN</sequence>
<dbReference type="EMBL" id="OU342829">
    <property type="protein sequence ID" value="CAG7580872.1"/>
    <property type="molecule type" value="Genomic_DNA"/>
</dbReference>
<gene>
    <name evidence="1" type="ORF">SLAVMIC_00585</name>
</gene>
<organism evidence="1">
    <name type="scientific">uncultured marine phage</name>
    <dbReference type="NCBI Taxonomy" id="707152"/>
    <lineage>
        <taxon>Viruses</taxon>
        <taxon>environmental samples</taxon>
    </lineage>
</organism>
<name>A0A8D9FRN9_9VIRU</name>
<accession>A0A8D9FRN9</accession>